<reference evidence="4 5" key="1">
    <citation type="submission" date="2019-03" db="EMBL/GenBank/DDBJ databases">
        <title>Paraburkholderia sp. 7MH5, isolated from subtropical forest soil.</title>
        <authorList>
            <person name="Gao Z.-H."/>
            <person name="Qiu L.-H."/>
        </authorList>
    </citation>
    <scope>NUCLEOTIDE SEQUENCE [LARGE SCALE GENOMIC DNA]</scope>
    <source>
        <strain evidence="4 5">7MH5</strain>
    </source>
</reference>
<keyword evidence="3" id="KW-0732">Signal</keyword>
<evidence type="ECO:0000256" key="2">
    <source>
        <dbReference type="SAM" id="Phobius"/>
    </source>
</evidence>
<evidence type="ECO:0000313" key="5">
    <source>
        <dbReference type="Proteomes" id="UP000295727"/>
    </source>
</evidence>
<protein>
    <submittedName>
        <fullName evidence="4">Ecotin</fullName>
    </submittedName>
</protein>
<dbReference type="EMBL" id="CP038148">
    <property type="protein sequence ID" value="QBQ96207.1"/>
    <property type="molecule type" value="Genomic_DNA"/>
</dbReference>
<keyword evidence="2" id="KW-0472">Membrane</keyword>
<evidence type="ECO:0000256" key="3">
    <source>
        <dbReference type="SAM" id="SignalP"/>
    </source>
</evidence>
<dbReference type="AlphaFoldDB" id="A0A4P7CMT9"/>
<keyword evidence="5" id="KW-1185">Reference proteome</keyword>
<feature type="chain" id="PRO_5020932410" evidence="3">
    <location>
        <begin position="23"/>
        <end position="125"/>
    </location>
</feature>
<proteinExistence type="predicted"/>
<gene>
    <name evidence="4" type="ORF">E1956_02820</name>
</gene>
<organism evidence="4 5">
    <name type="scientific">Paraburkholderia pallida</name>
    <dbReference type="NCBI Taxonomy" id="2547399"/>
    <lineage>
        <taxon>Bacteria</taxon>
        <taxon>Pseudomonadati</taxon>
        <taxon>Pseudomonadota</taxon>
        <taxon>Betaproteobacteria</taxon>
        <taxon>Burkholderiales</taxon>
        <taxon>Burkholderiaceae</taxon>
        <taxon>Paraburkholderia</taxon>
    </lineage>
</organism>
<feature type="transmembrane region" description="Helical" evidence="2">
    <location>
        <begin position="32"/>
        <end position="55"/>
    </location>
</feature>
<accession>A0A4P7CMT9</accession>
<dbReference type="Proteomes" id="UP000295727">
    <property type="component" value="Chromosome 1"/>
</dbReference>
<dbReference type="RefSeq" id="WP_134747199.1">
    <property type="nucleotide sequence ID" value="NZ_CP038148.1"/>
</dbReference>
<feature type="region of interest" description="Disordered" evidence="1">
    <location>
        <begin position="105"/>
        <end position="125"/>
    </location>
</feature>
<keyword evidence="2" id="KW-0812">Transmembrane</keyword>
<evidence type="ECO:0000313" key="4">
    <source>
        <dbReference type="EMBL" id="QBQ96207.1"/>
    </source>
</evidence>
<name>A0A4P7CMT9_9BURK</name>
<evidence type="ECO:0000256" key="1">
    <source>
        <dbReference type="SAM" id="MobiDB-lite"/>
    </source>
</evidence>
<feature type="signal peptide" evidence="3">
    <location>
        <begin position="1"/>
        <end position="22"/>
    </location>
</feature>
<dbReference type="KEGG" id="ppai:E1956_02820"/>
<keyword evidence="2" id="KW-1133">Transmembrane helix</keyword>
<sequence length="125" mass="12321">MRKIAAVLLTAGCVMAAGPASAHDHGGDVVGALVGGALIGAVVGAAINSAPAVVYQAPPPVYAEPAPVAPVYAEQAPVYVAAPAPAPGGCYDQYSGRYVQCAPAQLAPPPPPAQYDDGYGQPAGW</sequence>